<evidence type="ECO:0000256" key="1">
    <source>
        <dbReference type="SAM" id="MobiDB-lite"/>
    </source>
</evidence>
<name>A0AAD7BGR2_9AGAR</name>
<dbReference type="AlphaFoldDB" id="A0AAD7BGR2"/>
<feature type="region of interest" description="Disordered" evidence="1">
    <location>
        <begin position="205"/>
        <end position="224"/>
    </location>
</feature>
<reference evidence="2" key="1">
    <citation type="submission" date="2023-03" db="EMBL/GenBank/DDBJ databases">
        <title>Massive genome expansion in bonnet fungi (Mycena s.s.) driven by repeated elements and novel gene families across ecological guilds.</title>
        <authorList>
            <consortium name="Lawrence Berkeley National Laboratory"/>
            <person name="Harder C.B."/>
            <person name="Miyauchi S."/>
            <person name="Viragh M."/>
            <person name="Kuo A."/>
            <person name="Thoen E."/>
            <person name="Andreopoulos B."/>
            <person name="Lu D."/>
            <person name="Skrede I."/>
            <person name="Drula E."/>
            <person name="Henrissat B."/>
            <person name="Morin E."/>
            <person name="Kohler A."/>
            <person name="Barry K."/>
            <person name="LaButti K."/>
            <person name="Morin E."/>
            <person name="Salamov A."/>
            <person name="Lipzen A."/>
            <person name="Mereny Z."/>
            <person name="Hegedus B."/>
            <person name="Baldrian P."/>
            <person name="Stursova M."/>
            <person name="Weitz H."/>
            <person name="Taylor A."/>
            <person name="Grigoriev I.V."/>
            <person name="Nagy L.G."/>
            <person name="Martin F."/>
            <person name="Kauserud H."/>
        </authorList>
    </citation>
    <scope>NUCLEOTIDE SEQUENCE</scope>
    <source>
        <strain evidence="2">9284</strain>
    </source>
</reference>
<dbReference type="Proteomes" id="UP001221142">
    <property type="component" value="Unassembled WGS sequence"/>
</dbReference>
<evidence type="ECO:0000313" key="3">
    <source>
        <dbReference type="Proteomes" id="UP001221142"/>
    </source>
</evidence>
<dbReference type="EMBL" id="JARKIF010000017">
    <property type="protein sequence ID" value="KAJ7620110.1"/>
    <property type="molecule type" value="Genomic_DNA"/>
</dbReference>
<sequence>MHRNPREAARDARQNSAEQVVVLFAAMWDYVKCDGPIVLKIFTTAYDTSLGASQLNAPLLMDEKALQIAPDIAAVWSLIMLEVPELETLADPTNLIEISADPQDKNFYAASPSSLQRLHEMITTNDKGQYACVYIARAFAQLDEKPATYRPFFESILPHLSRAYSKDREPAHVIMTRTYLTSSPLFVTSGAWKRASVVTDPNATAYRAPHRNSGTRPGRINPPV</sequence>
<gene>
    <name evidence="2" type="ORF">FB45DRAFT_980909</name>
</gene>
<protein>
    <submittedName>
        <fullName evidence="2">Uncharacterized protein</fullName>
    </submittedName>
</protein>
<evidence type="ECO:0000313" key="2">
    <source>
        <dbReference type="EMBL" id="KAJ7620110.1"/>
    </source>
</evidence>
<comment type="caution">
    <text evidence="2">The sequence shown here is derived from an EMBL/GenBank/DDBJ whole genome shotgun (WGS) entry which is preliminary data.</text>
</comment>
<organism evidence="2 3">
    <name type="scientific">Roridomyces roridus</name>
    <dbReference type="NCBI Taxonomy" id="1738132"/>
    <lineage>
        <taxon>Eukaryota</taxon>
        <taxon>Fungi</taxon>
        <taxon>Dikarya</taxon>
        <taxon>Basidiomycota</taxon>
        <taxon>Agaricomycotina</taxon>
        <taxon>Agaricomycetes</taxon>
        <taxon>Agaricomycetidae</taxon>
        <taxon>Agaricales</taxon>
        <taxon>Marasmiineae</taxon>
        <taxon>Mycenaceae</taxon>
        <taxon>Roridomyces</taxon>
    </lineage>
</organism>
<accession>A0AAD7BGR2</accession>
<proteinExistence type="predicted"/>
<keyword evidence="3" id="KW-1185">Reference proteome</keyword>